<evidence type="ECO:0000256" key="1">
    <source>
        <dbReference type="SAM" id="Phobius"/>
    </source>
</evidence>
<feature type="transmembrane region" description="Helical" evidence="1">
    <location>
        <begin position="12"/>
        <end position="37"/>
    </location>
</feature>
<comment type="caution">
    <text evidence="2">The sequence shown here is derived from an EMBL/GenBank/DDBJ whole genome shotgun (WGS) entry which is preliminary data.</text>
</comment>
<proteinExistence type="predicted"/>
<keyword evidence="3" id="KW-1185">Reference proteome</keyword>
<protein>
    <recommendedName>
        <fullName evidence="4">Phospholipase_D-nuclease N-terminal</fullName>
    </recommendedName>
</protein>
<dbReference type="EMBL" id="JBHULI010000024">
    <property type="protein sequence ID" value="MFD2532258.1"/>
    <property type="molecule type" value="Genomic_DNA"/>
</dbReference>
<accession>A0ABW5JLC8</accession>
<dbReference type="Proteomes" id="UP001597460">
    <property type="component" value="Unassembled WGS sequence"/>
</dbReference>
<evidence type="ECO:0008006" key="4">
    <source>
        <dbReference type="Google" id="ProtNLM"/>
    </source>
</evidence>
<evidence type="ECO:0000313" key="3">
    <source>
        <dbReference type="Proteomes" id="UP001597460"/>
    </source>
</evidence>
<organism evidence="2 3">
    <name type="scientific">Gracilimonas halophila</name>
    <dbReference type="NCBI Taxonomy" id="1834464"/>
    <lineage>
        <taxon>Bacteria</taxon>
        <taxon>Pseudomonadati</taxon>
        <taxon>Balneolota</taxon>
        <taxon>Balneolia</taxon>
        <taxon>Balneolales</taxon>
        <taxon>Balneolaceae</taxon>
        <taxon>Gracilimonas</taxon>
    </lineage>
</organism>
<reference evidence="3" key="1">
    <citation type="journal article" date="2019" name="Int. J. Syst. Evol. Microbiol.">
        <title>The Global Catalogue of Microorganisms (GCM) 10K type strain sequencing project: providing services to taxonomists for standard genome sequencing and annotation.</title>
        <authorList>
            <consortium name="The Broad Institute Genomics Platform"/>
            <consortium name="The Broad Institute Genome Sequencing Center for Infectious Disease"/>
            <person name="Wu L."/>
            <person name="Ma J."/>
        </authorList>
    </citation>
    <scope>NUCLEOTIDE SEQUENCE [LARGE SCALE GENOMIC DNA]</scope>
    <source>
        <strain evidence="3">KCTC 52042</strain>
    </source>
</reference>
<keyword evidence="1" id="KW-1133">Transmembrane helix</keyword>
<keyword evidence="1" id="KW-0472">Membrane</keyword>
<name>A0ABW5JLC8_9BACT</name>
<keyword evidence="1" id="KW-0812">Transmembrane</keyword>
<dbReference type="RefSeq" id="WP_390300545.1">
    <property type="nucleotide sequence ID" value="NZ_JBHULI010000024.1"/>
</dbReference>
<feature type="transmembrane region" description="Helical" evidence="1">
    <location>
        <begin position="49"/>
        <end position="67"/>
    </location>
</feature>
<sequence>MLQSFYENFGFFGALALAISMFLFFILWMAGIAGITLPYDGGQKKGHNWQIILAVLIPIYPVIWLILDIYTQRKYMDDESAE</sequence>
<gene>
    <name evidence="2" type="ORF">ACFSVN_07355</name>
</gene>
<evidence type="ECO:0000313" key="2">
    <source>
        <dbReference type="EMBL" id="MFD2532258.1"/>
    </source>
</evidence>